<organism evidence="2 3">
    <name type="scientific">Cirrhinus mrigala</name>
    <name type="common">Mrigala</name>
    <dbReference type="NCBI Taxonomy" id="683832"/>
    <lineage>
        <taxon>Eukaryota</taxon>
        <taxon>Metazoa</taxon>
        <taxon>Chordata</taxon>
        <taxon>Craniata</taxon>
        <taxon>Vertebrata</taxon>
        <taxon>Euteleostomi</taxon>
        <taxon>Actinopterygii</taxon>
        <taxon>Neopterygii</taxon>
        <taxon>Teleostei</taxon>
        <taxon>Ostariophysi</taxon>
        <taxon>Cypriniformes</taxon>
        <taxon>Cyprinidae</taxon>
        <taxon>Labeoninae</taxon>
        <taxon>Labeonini</taxon>
        <taxon>Cirrhinus</taxon>
    </lineage>
</organism>
<proteinExistence type="predicted"/>
<dbReference type="EMBL" id="JAMKFB020000940">
    <property type="protein sequence ID" value="KAL0146447.1"/>
    <property type="molecule type" value="Genomic_DNA"/>
</dbReference>
<gene>
    <name evidence="2" type="ORF">M9458_053211</name>
    <name evidence="1" type="ORF">M9458_058248</name>
</gene>
<reference evidence="2 3" key="1">
    <citation type="submission" date="2024-05" db="EMBL/GenBank/DDBJ databases">
        <title>Genome sequencing and assembly of Indian major carp, Cirrhinus mrigala (Hamilton, 1822).</title>
        <authorList>
            <person name="Mohindra V."/>
            <person name="Chowdhury L.M."/>
            <person name="Lal K."/>
            <person name="Jena J.K."/>
        </authorList>
    </citation>
    <scope>NUCLEOTIDE SEQUENCE [LARGE SCALE GENOMIC DNA]</scope>
    <source>
        <strain evidence="2">CM1030</strain>
        <tissue evidence="2">Blood</tissue>
    </source>
</reference>
<comment type="caution">
    <text evidence="2">The sequence shown here is derived from an EMBL/GenBank/DDBJ whole genome shotgun (WGS) entry which is preliminary data.</text>
</comment>
<sequence>FIRINTKFGQPNLKAFVTLNCEDLEFSLEGVSVAACQISMIRHEKGSGYNSAIQCLICPKLHMFDKSPVLSTYV</sequence>
<name>A0ABD0MQZ1_CIRMR</name>
<evidence type="ECO:0000313" key="3">
    <source>
        <dbReference type="Proteomes" id="UP001529510"/>
    </source>
</evidence>
<protein>
    <submittedName>
        <fullName evidence="2">Uncharacterized protein</fullName>
    </submittedName>
</protein>
<dbReference type="Proteomes" id="UP001529510">
    <property type="component" value="Unassembled WGS sequence"/>
</dbReference>
<keyword evidence="3" id="KW-1185">Reference proteome</keyword>
<evidence type="ECO:0000313" key="2">
    <source>
        <dbReference type="EMBL" id="KAL0151425.1"/>
    </source>
</evidence>
<dbReference type="EMBL" id="JAMKFB020000245">
    <property type="protein sequence ID" value="KAL0151425.1"/>
    <property type="molecule type" value="Genomic_DNA"/>
</dbReference>
<evidence type="ECO:0000313" key="1">
    <source>
        <dbReference type="EMBL" id="KAL0146447.1"/>
    </source>
</evidence>
<feature type="non-terminal residue" evidence="2">
    <location>
        <position position="1"/>
    </location>
</feature>
<dbReference type="AlphaFoldDB" id="A0ABD0MQZ1"/>
<accession>A0ABD0MQZ1</accession>